<dbReference type="PROSITE" id="PS01125">
    <property type="entry name" value="ROK"/>
    <property type="match status" value="1"/>
</dbReference>
<evidence type="ECO:0000313" key="2">
    <source>
        <dbReference type="EMBL" id="TKI61633.1"/>
    </source>
</evidence>
<evidence type="ECO:0000256" key="1">
    <source>
        <dbReference type="ARBA" id="ARBA00006479"/>
    </source>
</evidence>
<evidence type="ECO:0000313" key="3">
    <source>
        <dbReference type="Proteomes" id="UP000307808"/>
    </source>
</evidence>
<dbReference type="Proteomes" id="UP000307808">
    <property type="component" value="Unassembled WGS sequence"/>
</dbReference>
<dbReference type="OrthoDB" id="9810372at2"/>
<sequence>MTDPFWVGIDVGGTKVLAGRVDAAGRVARVVRLPSGGPSAPVELLEQTLTEALARVCAGATPTGVGVAAAGLVDAVGEVVSFAPHLPWRDADVRTRLSARWGVPVALENDATCAVWAEVEHGALVGVSDALMVALGTGIGGGLVVGGHVVRGAGGMAGEFGHMQVVPDGRPCPCGLTGCWERYCSGSALAMAAGPRFGSGPAITDAARADDEGALAAFDEVGRWLGVGVANLVAAVDPSVVVIGGGVSAADDLLLVPAARALRTHLVAAADRRLPELVVAHHAENAGVVGAAVLARRLTQR</sequence>
<proteinExistence type="inferred from homology"/>
<dbReference type="InterPro" id="IPR000600">
    <property type="entry name" value="ROK"/>
</dbReference>
<accession>A0A4V6X612</accession>
<dbReference type="PANTHER" id="PTHR18964">
    <property type="entry name" value="ROK (REPRESSOR, ORF, KINASE) FAMILY"/>
    <property type="match status" value="1"/>
</dbReference>
<keyword evidence="3" id="KW-1185">Reference proteome</keyword>
<organism evidence="2 3">
    <name type="scientific">Nocardioides jishulii</name>
    <dbReference type="NCBI Taxonomy" id="2575440"/>
    <lineage>
        <taxon>Bacteria</taxon>
        <taxon>Bacillati</taxon>
        <taxon>Actinomycetota</taxon>
        <taxon>Actinomycetes</taxon>
        <taxon>Propionibacteriales</taxon>
        <taxon>Nocardioidaceae</taxon>
        <taxon>Nocardioides</taxon>
    </lineage>
</organism>
<dbReference type="Gene3D" id="3.30.420.40">
    <property type="match status" value="2"/>
</dbReference>
<dbReference type="AlphaFoldDB" id="A0A4V6X612"/>
<reference evidence="2 3" key="1">
    <citation type="submission" date="2019-04" db="EMBL/GenBank/DDBJ databases">
        <authorList>
            <person name="Dong K."/>
        </authorList>
    </citation>
    <scope>NUCLEOTIDE SEQUENCE [LARGE SCALE GENOMIC DNA]</scope>
    <source>
        <strain evidence="3">dk3543</strain>
    </source>
</reference>
<comment type="caution">
    <text evidence="2">The sequence shown here is derived from an EMBL/GenBank/DDBJ whole genome shotgun (WGS) entry which is preliminary data.</text>
</comment>
<dbReference type="InterPro" id="IPR043129">
    <property type="entry name" value="ATPase_NBD"/>
</dbReference>
<protein>
    <submittedName>
        <fullName evidence="2">ROK family protein</fullName>
    </submittedName>
</protein>
<dbReference type="PANTHER" id="PTHR18964:SF173">
    <property type="entry name" value="GLUCOKINASE"/>
    <property type="match status" value="1"/>
</dbReference>
<comment type="similarity">
    <text evidence="1">Belongs to the ROK (NagC/XylR) family.</text>
</comment>
<dbReference type="InterPro" id="IPR049874">
    <property type="entry name" value="ROK_cs"/>
</dbReference>
<name>A0A4V6X612_9ACTN</name>
<gene>
    <name evidence="2" type="ORF">FC770_12730</name>
</gene>
<dbReference type="Pfam" id="PF00480">
    <property type="entry name" value="ROK"/>
    <property type="match status" value="1"/>
</dbReference>
<dbReference type="EMBL" id="SZPY01000003">
    <property type="protein sequence ID" value="TKI61633.1"/>
    <property type="molecule type" value="Genomic_DNA"/>
</dbReference>
<dbReference type="RefSeq" id="WP_137066640.1">
    <property type="nucleotide sequence ID" value="NZ_CP040748.1"/>
</dbReference>
<dbReference type="SUPFAM" id="SSF53067">
    <property type="entry name" value="Actin-like ATPase domain"/>
    <property type="match status" value="1"/>
</dbReference>